<accession>A0A1J1LIG8</accession>
<reference evidence="3" key="1">
    <citation type="submission" date="2015-10" db="EMBL/GenBank/DDBJ databases">
        <authorList>
            <person name="Regsiter A."/>
            <person name="william w."/>
        </authorList>
    </citation>
    <scope>NUCLEOTIDE SEQUENCE [LARGE SCALE GENOMIC DNA]</scope>
</reference>
<dbReference type="OrthoDB" id="495836at2"/>
<dbReference type="Proteomes" id="UP000184315">
    <property type="component" value="Unassembled WGS sequence"/>
</dbReference>
<dbReference type="PANTHER" id="PTHR43581">
    <property type="entry name" value="ATP/GTP PHOSPHATASE"/>
    <property type="match status" value="1"/>
</dbReference>
<protein>
    <recommendedName>
        <fullName evidence="1">ATPase AAA-type core domain-containing protein</fullName>
    </recommendedName>
</protein>
<evidence type="ECO:0000313" key="2">
    <source>
        <dbReference type="EMBL" id="CUR31810.1"/>
    </source>
</evidence>
<dbReference type="AlphaFoldDB" id="A0A1J1LIG8"/>
<dbReference type="SUPFAM" id="SSF52540">
    <property type="entry name" value="P-loop containing nucleoside triphosphate hydrolases"/>
    <property type="match status" value="1"/>
</dbReference>
<dbReference type="InterPro" id="IPR051396">
    <property type="entry name" value="Bact_Antivir_Def_Nuclease"/>
</dbReference>
<dbReference type="InterPro" id="IPR003959">
    <property type="entry name" value="ATPase_AAA_core"/>
</dbReference>
<keyword evidence="3" id="KW-1185">Reference proteome</keyword>
<dbReference type="GO" id="GO:0005524">
    <property type="term" value="F:ATP binding"/>
    <property type="evidence" value="ECO:0007669"/>
    <property type="project" value="InterPro"/>
</dbReference>
<dbReference type="Pfam" id="PF13304">
    <property type="entry name" value="AAA_21"/>
    <property type="match status" value="1"/>
</dbReference>
<sequence length="445" mass="51774">MHLRRVQVPNFRGLDQVDITFEKDFFPRIFPLGSQNGGGKSTLLQLIFTLLHCSTSAETNMFLQNLLHRFNPNQSSEKTILATFEIWDGSKEHTIEFFAYQTIDAINSKINVKDDNEKRGFSMPFSNLLSVLSVPSVPSENKIAEKIFFDTTTFPILSGNDSSALKLREAKRMLKEIFDEWERKNLLHICNYSSTKNQSFEDKSLLCKIKNKIGNKIENLSSHEAKIFLDELSKKVFFASHITQDFLFMNGEYRKLFSEKKDDSEKNDCSNINSLRTKIPGFFTYDFFAIDLVNQLFIDARNKDRNVIKDGEGSNYYETLLKQDINSILINKKINFSPNSNQITFKLDKQGEEVDLYPQDLSRGELKRLSIYVWLKHNEIKDAIVLMDEIEITLHPDWQYQIILDLQQWERSNQYILATHSYELCQALTPAHVKEIELKLIKNKD</sequence>
<dbReference type="GO" id="GO:0016887">
    <property type="term" value="F:ATP hydrolysis activity"/>
    <property type="evidence" value="ECO:0007669"/>
    <property type="project" value="InterPro"/>
</dbReference>
<dbReference type="Gene3D" id="3.40.50.300">
    <property type="entry name" value="P-loop containing nucleotide triphosphate hydrolases"/>
    <property type="match status" value="1"/>
</dbReference>
<dbReference type="PANTHER" id="PTHR43581:SF4">
    <property type="entry name" value="ATP_GTP PHOSPHATASE"/>
    <property type="match status" value="1"/>
</dbReference>
<dbReference type="RefSeq" id="WP_072718590.1">
    <property type="nucleotide sequence ID" value="NZ_LN889782.1"/>
</dbReference>
<organism evidence="2 3">
    <name type="scientific">Planktothrix tepida PCC 9214</name>
    <dbReference type="NCBI Taxonomy" id="671072"/>
    <lineage>
        <taxon>Bacteria</taxon>
        <taxon>Bacillati</taxon>
        <taxon>Cyanobacteriota</taxon>
        <taxon>Cyanophyceae</taxon>
        <taxon>Oscillatoriophycideae</taxon>
        <taxon>Oscillatoriales</taxon>
        <taxon>Microcoleaceae</taxon>
        <taxon>Planktothrix</taxon>
    </lineage>
</organism>
<name>A0A1J1LIG8_9CYAN</name>
<evidence type="ECO:0000259" key="1">
    <source>
        <dbReference type="Pfam" id="PF13304"/>
    </source>
</evidence>
<gene>
    <name evidence="2" type="ORF">PL9214291403</name>
</gene>
<feature type="domain" description="ATPase AAA-type core" evidence="1">
    <location>
        <begin position="319"/>
        <end position="424"/>
    </location>
</feature>
<dbReference type="EMBL" id="CZDF01000132">
    <property type="protein sequence ID" value="CUR31810.1"/>
    <property type="molecule type" value="Genomic_DNA"/>
</dbReference>
<dbReference type="STRING" id="671072.PL9214291403"/>
<proteinExistence type="predicted"/>
<dbReference type="InterPro" id="IPR027417">
    <property type="entry name" value="P-loop_NTPase"/>
</dbReference>
<evidence type="ECO:0000313" key="3">
    <source>
        <dbReference type="Proteomes" id="UP000184315"/>
    </source>
</evidence>